<evidence type="ECO:0000313" key="2">
    <source>
        <dbReference type="Proteomes" id="UP000220629"/>
    </source>
</evidence>
<dbReference type="RefSeq" id="WP_098153387.1">
    <property type="nucleotide sequence ID" value="NZ_PDDY01000003.1"/>
</dbReference>
<accession>A0A2A7SA84</accession>
<gene>
    <name evidence="1" type="ORF">CRM94_17240</name>
</gene>
<proteinExistence type="predicted"/>
<dbReference type="AlphaFoldDB" id="A0A2A7SA84"/>
<comment type="caution">
    <text evidence="1">The sequence shown here is derived from an EMBL/GenBank/DDBJ whole genome shotgun (WGS) entry which is preliminary data.</text>
</comment>
<reference evidence="2" key="1">
    <citation type="submission" date="2017-09" db="EMBL/GenBank/DDBJ databases">
        <title>FDA dAtabase for Regulatory Grade micrObial Sequences (FDA-ARGOS): Supporting development and validation of Infectious Disease Dx tests.</title>
        <authorList>
            <person name="Minogue T."/>
            <person name="Wolcott M."/>
            <person name="Wasieloski L."/>
            <person name="Aguilar W."/>
            <person name="Moore D."/>
            <person name="Tallon L."/>
            <person name="Sadzewicz L."/>
            <person name="Ott S."/>
            <person name="Zhao X."/>
            <person name="Nagaraj S."/>
            <person name="Vavikolanu K."/>
            <person name="Aluvathingal J."/>
            <person name="Nadendla S."/>
            <person name="Sichtig H."/>
        </authorList>
    </citation>
    <scope>NUCLEOTIDE SEQUENCE [LARGE SCALE GENOMIC DNA]</scope>
    <source>
        <strain evidence="2">FDAARGOS_390</strain>
    </source>
</reference>
<dbReference type="EMBL" id="PDDY01000003">
    <property type="protein sequence ID" value="PEH40458.1"/>
    <property type="molecule type" value="Genomic_DNA"/>
</dbReference>
<protein>
    <submittedName>
        <fullName evidence="1">Uncharacterized protein</fullName>
    </submittedName>
</protein>
<evidence type="ECO:0000313" key="1">
    <source>
        <dbReference type="EMBL" id="PEH40458.1"/>
    </source>
</evidence>
<name>A0A2A7SA84_BURGA</name>
<dbReference type="Proteomes" id="UP000220629">
    <property type="component" value="Unassembled WGS sequence"/>
</dbReference>
<sequence length="165" mass="18572">MQTYKTTSWVRAQSRMAELHEKRPGFAQHLIDIARAAQLAYEALMTAYGGQPIGIECRSPKREQWAFIAPNIQTMSPFRVQVFDADGFISHHGFDSLELAAEDMINSGYRVIDEGALHRMSATDRWATGIARLDIMQQVNDGRITWARAAELLNELPHIDVATLS</sequence>
<organism evidence="1 2">
    <name type="scientific">Burkholderia gladioli</name>
    <name type="common">Pseudomonas marginata</name>
    <name type="synonym">Phytomonas marginata</name>
    <dbReference type="NCBI Taxonomy" id="28095"/>
    <lineage>
        <taxon>Bacteria</taxon>
        <taxon>Pseudomonadati</taxon>
        <taxon>Pseudomonadota</taxon>
        <taxon>Betaproteobacteria</taxon>
        <taxon>Burkholderiales</taxon>
        <taxon>Burkholderiaceae</taxon>
        <taxon>Burkholderia</taxon>
    </lineage>
</organism>